<dbReference type="AlphaFoldDB" id="A0A0B6YCK2"/>
<protein>
    <submittedName>
        <fullName evidence="2">Uncharacterized protein</fullName>
    </submittedName>
</protein>
<evidence type="ECO:0000256" key="1">
    <source>
        <dbReference type="SAM" id="Phobius"/>
    </source>
</evidence>
<keyword evidence="1" id="KW-1133">Transmembrane helix</keyword>
<reference evidence="2" key="1">
    <citation type="submission" date="2014-12" db="EMBL/GenBank/DDBJ databases">
        <title>Insight into the proteome of Arion vulgaris.</title>
        <authorList>
            <person name="Aradska J."/>
            <person name="Bulat T."/>
            <person name="Smidak R."/>
            <person name="Sarate P."/>
            <person name="Gangsoo J."/>
            <person name="Sialana F."/>
            <person name="Bilban M."/>
            <person name="Lubec G."/>
        </authorList>
    </citation>
    <scope>NUCLEOTIDE SEQUENCE</scope>
    <source>
        <tissue evidence="2">Skin</tissue>
    </source>
</reference>
<evidence type="ECO:0000313" key="2">
    <source>
        <dbReference type="EMBL" id="CEK54007.1"/>
    </source>
</evidence>
<proteinExistence type="predicted"/>
<feature type="non-terminal residue" evidence="2">
    <location>
        <position position="1"/>
    </location>
</feature>
<feature type="transmembrane region" description="Helical" evidence="1">
    <location>
        <begin position="29"/>
        <end position="50"/>
    </location>
</feature>
<gene>
    <name evidence="2" type="primary">ORF21748</name>
</gene>
<accession>A0A0B6YCK2</accession>
<name>A0A0B6YCK2_9EUPU</name>
<sequence>LDRTWKALAVDLCLPKGEEKGGYERTDWFASKVLVIGVLKMVAVGVLYLLNNHLLDADTAIDVESIQYFKEFGITCCMNGTGCSWGRMTGNI</sequence>
<organism evidence="2">
    <name type="scientific">Arion vulgaris</name>
    <dbReference type="NCBI Taxonomy" id="1028688"/>
    <lineage>
        <taxon>Eukaryota</taxon>
        <taxon>Metazoa</taxon>
        <taxon>Spiralia</taxon>
        <taxon>Lophotrochozoa</taxon>
        <taxon>Mollusca</taxon>
        <taxon>Gastropoda</taxon>
        <taxon>Heterobranchia</taxon>
        <taxon>Euthyneura</taxon>
        <taxon>Panpulmonata</taxon>
        <taxon>Eupulmonata</taxon>
        <taxon>Stylommatophora</taxon>
        <taxon>Helicina</taxon>
        <taxon>Arionoidea</taxon>
        <taxon>Arionidae</taxon>
        <taxon>Arion</taxon>
    </lineage>
</organism>
<keyword evidence="1" id="KW-0472">Membrane</keyword>
<keyword evidence="1" id="KW-0812">Transmembrane</keyword>
<dbReference type="EMBL" id="HACG01007142">
    <property type="protein sequence ID" value="CEK54007.1"/>
    <property type="molecule type" value="Transcribed_RNA"/>
</dbReference>